<dbReference type="EMBL" id="CP000489">
    <property type="protein sequence ID" value="ABL70716.1"/>
    <property type="molecule type" value="Genomic_DNA"/>
</dbReference>
<evidence type="ECO:0000313" key="1">
    <source>
        <dbReference type="EMBL" id="ABL70716.1"/>
    </source>
</evidence>
<protein>
    <submittedName>
        <fullName evidence="1">Uncharacterized protein</fullName>
    </submittedName>
</protein>
<dbReference type="EnsemblBacteria" id="ABL70716">
    <property type="protein sequence ID" value="ABL70716"/>
    <property type="gene ID" value="Pden_2629"/>
</dbReference>
<dbReference type="Proteomes" id="UP000000361">
    <property type="component" value="Chromosome 1"/>
</dbReference>
<gene>
    <name evidence="1" type="ordered locus">Pden_2629</name>
</gene>
<dbReference type="GeneID" id="93451023"/>
<sequence>MIAALILSAALAEAAAGGVPTREGMIRDATDRLLYDEPLPADIDDRLMRLSPSDRIEVLIFLRRSGMLIGPAWSIERLLEPARPQGAQE</sequence>
<dbReference type="STRING" id="318586.Pden_2629"/>
<organism evidence="1 2">
    <name type="scientific">Paracoccus denitrificans (strain Pd 1222)</name>
    <dbReference type="NCBI Taxonomy" id="318586"/>
    <lineage>
        <taxon>Bacteria</taxon>
        <taxon>Pseudomonadati</taxon>
        <taxon>Pseudomonadota</taxon>
        <taxon>Alphaproteobacteria</taxon>
        <taxon>Rhodobacterales</taxon>
        <taxon>Paracoccaceae</taxon>
        <taxon>Paracoccus</taxon>
    </lineage>
</organism>
<dbReference type="RefSeq" id="WP_011748909.1">
    <property type="nucleotide sequence ID" value="NC_008686.1"/>
</dbReference>
<keyword evidence="2" id="KW-1185">Reference proteome</keyword>
<proteinExistence type="predicted"/>
<name>A1B5C2_PARDP</name>
<dbReference type="AlphaFoldDB" id="A1B5C2"/>
<accession>A1B5C2</accession>
<reference evidence="2" key="1">
    <citation type="submission" date="2006-12" db="EMBL/GenBank/DDBJ databases">
        <title>Complete sequence of chromosome 1 of Paracoccus denitrificans PD1222.</title>
        <authorList>
            <person name="Copeland A."/>
            <person name="Lucas S."/>
            <person name="Lapidus A."/>
            <person name="Barry K."/>
            <person name="Detter J.C."/>
            <person name="Glavina del Rio T."/>
            <person name="Hammon N."/>
            <person name="Israni S."/>
            <person name="Dalin E."/>
            <person name="Tice H."/>
            <person name="Pitluck S."/>
            <person name="Munk A.C."/>
            <person name="Brettin T."/>
            <person name="Bruce D."/>
            <person name="Han C."/>
            <person name="Tapia R."/>
            <person name="Gilna P."/>
            <person name="Schmutz J."/>
            <person name="Larimer F."/>
            <person name="Land M."/>
            <person name="Hauser L."/>
            <person name="Kyrpides N."/>
            <person name="Lykidis A."/>
            <person name="Spiro S."/>
            <person name="Richardson D.J."/>
            <person name="Moir J.W.B."/>
            <person name="Ferguson S.J."/>
            <person name="van Spanning R.J.M."/>
            <person name="Richardson P."/>
        </authorList>
    </citation>
    <scope>NUCLEOTIDE SEQUENCE [LARGE SCALE GENOMIC DNA]</scope>
    <source>
        <strain evidence="2">Pd 1222</strain>
    </source>
</reference>
<dbReference type="HOGENOM" id="CLU_2451904_0_0_5"/>
<dbReference type="KEGG" id="pde:Pden_2629"/>
<evidence type="ECO:0000313" key="2">
    <source>
        <dbReference type="Proteomes" id="UP000000361"/>
    </source>
</evidence>
<dbReference type="eggNOG" id="ENOG50317R4">
    <property type="taxonomic scope" value="Bacteria"/>
</dbReference>
<dbReference type="OrthoDB" id="7775120at2"/>